<keyword evidence="6 9" id="KW-1133">Transmembrane helix</keyword>
<dbReference type="GO" id="GO:0005789">
    <property type="term" value="C:endoplasmic reticulum membrane"/>
    <property type="evidence" value="ECO:0007669"/>
    <property type="project" value="TreeGrafter"/>
</dbReference>
<dbReference type="GO" id="GO:0005886">
    <property type="term" value="C:plasma membrane"/>
    <property type="evidence" value="ECO:0007669"/>
    <property type="project" value="TreeGrafter"/>
</dbReference>
<evidence type="ECO:0000256" key="7">
    <source>
        <dbReference type="ARBA" id="ARBA00023098"/>
    </source>
</evidence>
<name>A0A183GJ97_HELPZ</name>
<evidence type="ECO:0000256" key="6">
    <source>
        <dbReference type="ARBA" id="ARBA00022989"/>
    </source>
</evidence>
<reference evidence="13" key="2">
    <citation type="submission" date="2019-09" db="UniProtKB">
        <authorList>
            <consortium name="WormBaseParasite"/>
        </authorList>
    </citation>
    <scope>IDENTIFICATION</scope>
</reference>
<dbReference type="Pfam" id="PF14360">
    <property type="entry name" value="PAP2_C"/>
    <property type="match status" value="1"/>
</dbReference>
<dbReference type="Proteomes" id="UP000050761">
    <property type="component" value="Unassembled WGS sequence"/>
</dbReference>
<proteinExistence type="inferred from homology"/>
<reference evidence="11 12" key="1">
    <citation type="submission" date="2018-11" db="EMBL/GenBank/DDBJ databases">
        <authorList>
            <consortium name="Pathogen Informatics"/>
        </authorList>
    </citation>
    <scope>NUCLEOTIDE SEQUENCE [LARGE SCALE GENOMIC DNA]</scope>
</reference>
<protein>
    <submittedName>
        <fullName evidence="13">PAP2_C domain-containing protein</fullName>
    </submittedName>
</protein>
<evidence type="ECO:0000256" key="5">
    <source>
        <dbReference type="ARBA" id="ARBA00022919"/>
    </source>
</evidence>
<dbReference type="GO" id="GO:0046513">
    <property type="term" value="P:ceramide biosynthetic process"/>
    <property type="evidence" value="ECO:0007669"/>
    <property type="project" value="TreeGrafter"/>
</dbReference>
<dbReference type="EMBL" id="UZAH01034305">
    <property type="protein sequence ID" value="VDP34410.1"/>
    <property type="molecule type" value="Genomic_DNA"/>
</dbReference>
<dbReference type="PANTHER" id="PTHR21290">
    <property type="entry name" value="SPHINGOMYELIN SYNTHETASE"/>
    <property type="match status" value="1"/>
</dbReference>
<feature type="transmembrane region" description="Helical" evidence="9">
    <location>
        <begin position="50"/>
        <end position="70"/>
    </location>
</feature>
<keyword evidence="7" id="KW-0443">Lipid metabolism</keyword>
<dbReference type="CDD" id="cd01610">
    <property type="entry name" value="PAP2_like"/>
    <property type="match status" value="1"/>
</dbReference>
<dbReference type="WBParaSite" id="HPBE_0002274101-mRNA-1">
    <property type="protein sequence ID" value="HPBE_0002274101-mRNA-1"/>
    <property type="gene ID" value="HPBE_0002274101"/>
</dbReference>
<keyword evidence="3" id="KW-0808">Transferase</keyword>
<evidence type="ECO:0000259" key="10">
    <source>
        <dbReference type="Pfam" id="PF14360"/>
    </source>
</evidence>
<dbReference type="PANTHER" id="PTHR21290:SF34">
    <property type="entry name" value="PHOSPHATIDYLCHOLINE:CERAMIDE CHOLINEPHOSPHOTRANSFERASE 3-RELATED"/>
    <property type="match status" value="1"/>
</dbReference>
<evidence type="ECO:0000256" key="4">
    <source>
        <dbReference type="ARBA" id="ARBA00022692"/>
    </source>
</evidence>
<evidence type="ECO:0000256" key="9">
    <source>
        <dbReference type="SAM" id="Phobius"/>
    </source>
</evidence>
<evidence type="ECO:0000313" key="13">
    <source>
        <dbReference type="WBParaSite" id="HPBE_0002274101-mRNA-1"/>
    </source>
</evidence>
<keyword evidence="5" id="KW-0746">Sphingolipid metabolism</keyword>
<dbReference type="InterPro" id="IPR025749">
    <property type="entry name" value="Sphingomyelin_synth-like_dom"/>
</dbReference>
<dbReference type="GO" id="GO:0000139">
    <property type="term" value="C:Golgi membrane"/>
    <property type="evidence" value="ECO:0007669"/>
    <property type="project" value="TreeGrafter"/>
</dbReference>
<keyword evidence="12" id="KW-1185">Reference proteome</keyword>
<dbReference type="InterPro" id="IPR045221">
    <property type="entry name" value="Sphingomyelin_synth-like"/>
</dbReference>
<organism evidence="12 13">
    <name type="scientific">Heligmosomoides polygyrus</name>
    <name type="common">Parasitic roundworm</name>
    <dbReference type="NCBI Taxonomy" id="6339"/>
    <lineage>
        <taxon>Eukaryota</taxon>
        <taxon>Metazoa</taxon>
        <taxon>Ecdysozoa</taxon>
        <taxon>Nematoda</taxon>
        <taxon>Chromadorea</taxon>
        <taxon>Rhabditida</taxon>
        <taxon>Rhabditina</taxon>
        <taxon>Rhabditomorpha</taxon>
        <taxon>Strongyloidea</taxon>
        <taxon>Heligmosomidae</taxon>
        <taxon>Heligmosomoides</taxon>
    </lineage>
</organism>
<evidence type="ECO:0000256" key="8">
    <source>
        <dbReference type="ARBA" id="ARBA00023136"/>
    </source>
</evidence>
<evidence type="ECO:0000313" key="11">
    <source>
        <dbReference type="EMBL" id="VDP34410.1"/>
    </source>
</evidence>
<feature type="transmembrane region" description="Helical" evidence="9">
    <location>
        <begin position="101"/>
        <end position="120"/>
    </location>
</feature>
<feature type="domain" description="Sphingomyelin synthase-like" evidence="10">
    <location>
        <begin position="47"/>
        <end position="119"/>
    </location>
</feature>
<dbReference type="GO" id="GO:0033188">
    <property type="term" value="F:sphingomyelin synthase activity"/>
    <property type="evidence" value="ECO:0007669"/>
    <property type="project" value="TreeGrafter"/>
</dbReference>
<evidence type="ECO:0000313" key="12">
    <source>
        <dbReference type="Proteomes" id="UP000050761"/>
    </source>
</evidence>
<accession>A0A183GJ97</accession>
<comment type="similarity">
    <text evidence="2">Belongs to the sphingomyelin synthase family.</text>
</comment>
<accession>A0A3P8CUA9</accession>
<keyword evidence="4 9" id="KW-0812">Transmembrane</keyword>
<dbReference type="OrthoDB" id="422827at2759"/>
<sequence>MRRLLSGYEDNALRCRDQVNLTADILVSRVFEQAIRAGFQNKTKLLCGDMLFSGHTLSMVLSALFIAYYLPSRWQLLQYVPVAFTVLGVVCVIISRTHYTIDIVIAYLLTNFVFRLYHAFCEVDVFMERRKSVLYGLWIFWIVEWLEDDVVPGNNGKEKSETIGHHQPTPFWSQRCFYRQCSHCSSTNGV</sequence>
<feature type="transmembrane region" description="Helical" evidence="9">
    <location>
        <begin position="76"/>
        <end position="94"/>
    </location>
</feature>
<comment type="subcellular location">
    <subcellularLocation>
        <location evidence="1">Membrane</location>
        <topology evidence="1">Multi-pass membrane protein</topology>
    </subcellularLocation>
</comment>
<gene>
    <name evidence="11" type="ORF">HPBE_LOCUS22741</name>
</gene>
<evidence type="ECO:0000256" key="3">
    <source>
        <dbReference type="ARBA" id="ARBA00022679"/>
    </source>
</evidence>
<dbReference type="GO" id="GO:0047493">
    <property type="term" value="F:ceramide cholinephosphotransferase activity"/>
    <property type="evidence" value="ECO:0007669"/>
    <property type="project" value="TreeGrafter"/>
</dbReference>
<keyword evidence="8 9" id="KW-0472">Membrane</keyword>
<dbReference type="InterPro" id="IPR036938">
    <property type="entry name" value="PAP2/HPO_sf"/>
</dbReference>
<dbReference type="AlphaFoldDB" id="A0A183GJ97"/>
<dbReference type="GO" id="GO:0006686">
    <property type="term" value="P:sphingomyelin biosynthetic process"/>
    <property type="evidence" value="ECO:0007669"/>
    <property type="project" value="TreeGrafter"/>
</dbReference>
<dbReference type="SUPFAM" id="SSF48317">
    <property type="entry name" value="Acid phosphatase/Vanadium-dependent haloperoxidase"/>
    <property type="match status" value="1"/>
</dbReference>
<evidence type="ECO:0000256" key="2">
    <source>
        <dbReference type="ARBA" id="ARBA00005441"/>
    </source>
</evidence>
<evidence type="ECO:0000256" key="1">
    <source>
        <dbReference type="ARBA" id="ARBA00004141"/>
    </source>
</evidence>